<dbReference type="EMBL" id="JBHSDC010000027">
    <property type="protein sequence ID" value="MFC4232743.1"/>
    <property type="molecule type" value="Genomic_DNA"/>
</dbReference>
<keyword evidence="1" id="KW-0732">Signal</keyword>
<keyword evidence="3" id="KW-1185">Reference proteome</keyword>
<dbReference type="Gene3D" id="1.10.246.130">
    <property type="match status" value="1"/>
</dbReference>
<dbReference type="InterPro" id="IPR052896">
    <property type="entry name" value="GGT-like_enzyme"/>
</dbReference>
<proteinExistence type="predicted"/>
<dbReference type="Gene3D" id="3.60.20.40">
    <property type="match status" value="1"/>
</dbReference>
<comment type="caution">
    <text evidence="2">The sequence shown here is derived from an EMBL/GenBank/DDBJ whole genome shotgun (WGS) entry which is preliminary data.</text>
</comment>
<feature type="chain" id="PRO_5045337698" evidence="1">
    <location>
        <begin position="20"/>
        <end position="634"/>
    </location>
</feature>
<dbReference type="RefSeq" id="WP_379014718.1">
    <property type="nucleotide sequence ID" value="NZ_JBHSDC010000027.1"/>
</dbReference>
<dbReference type="Proteomes" id="UP001595906">
    <property type="component" value="Unassembled WGS sequence"/>
</dbReference>
<organism evidence="2 3">
    <name type="scientific">Parasediminibacterium paludis</name>
    <dbReference type="NCBI Taxonomy" id="908966"/>
    <lineage>
        <taxon>Bacteria</taxon>
        <taxon>Pseudomonadati</taxon>
        <taxon>Bacteroidota</taxon>
        <taxon>Chitinophagia</taxon>
        <taxon>Chitinophagales</taxon>
        <taxon>Chitinophagaceae</taxon>
        <taxon>Parasediminibacterium</taxon>
    </lineage>
</organism>
<dbReference type="InterPro" id="IPR043137">
    <property type="entry name" value="GGT_ssub_C"/>
</dbReference>
<dbReference type="SUPFAM" id="SSF56235">
    <property type="entry name" value="N-terminal nucleophile aminohydrolases (Ntn hydrolases)"/>
    <property type="match status" value="1"/>
</dbReference>
<gene>
    <name evidence="2" type="ORF">ACFOW1_12640</name>
</gene>
<dbReference type="InterPro" id="IPR043138">
    <property type="entry name" value="GGT_lsub"/>
</dbReference>
<dbReference type="InterPro" id="IPR029055">
    <property type="entry name" value="Ntn_hydrolases_N"/>
</dbReference>
<dbReference type="Pfam" id="PF01019">
    <property type="entry name" value="G_glu_transpept"/>
    <property type="match status" value="1"/>
</dbReference>
<reference evidence="3" key="1">
    <citation type="journal article" date="2019" name="Int. J. Syst. Evol. Microbiol.">
        <title>The Global Catalogue of Microorganisms (GCM) 10K type strain sequencing project: providing services to taxonomists for standard genome sequencing and annotation.</title>
        <authorList>
            <consortium name="The Broad Institute Genomics Platform"/>
            <consortium name="The Broad Institute Genome Sequencing Center for Infectious Disease"/>
            <person name="Wu L."/>
            <person name="Ma J."/>
        </authorList>
    </citation>
    <scope>NUCLEOTIDE SEQUENCE [LARGE SCALE GENOMIC DNA]</scope>
    <source>
        <strain evidence="3">CECT 8010</strain>
    </source>
</reference>
<feature type="signal peptide" evidence="1">
    <location>
        <begin position="1"/>
        <end position="19"/>
    </location>
</feature>
<accession>A0ABV8PXY2</accession>
<dbReference type="PANTHER" id="PTHR43881:SF1">
    <property type="entry name" value="GAMMA-GLUTAMYLTRANSPEPTIDASE (AFU_ORTHOLOGUE AFUA_4G13580)"/>
    <property type="match status" value="1"/>
</dbReference>
<evidence type="ECO:0000313" key="2">
    <source>
        <dbReference type="EMBL" id="MFC4232743.1"/>
    </source>
</evidence>
<dbReference type="PRINTS" id="PR01210">
    <property type="entry name" value="GGTRANSPTASE"/>
</dbReference>
<dbReference type="PANTHER" id="PTHR43881">
    <property type="entry name" value="GAMMA-GLUTAMYLTRANSPEPTIDASE (AFU_ORTHOLOGUE AFUA_4G13580)"/>
    <property type="match status" value="1"/>
</dbReference>
<sequence length="634" mass="69782">MLRSLTLLAAICLALNISAQQTQKPPLHGKNWMAVTGKPLAATAGALIFERGGNAVDASCAMLAATCTMWDVLSWGGETQALIYNPKTKKVIAINAMGVAPTGATVEFFKSKGYQFPPEYGPLAATTPGTVGGLCYMLSEYGSMSLKEVLAPCMQLAAGYPIEAQTANSIEKAKDKLKQWPYSKAVMLPHLGEKREAPEAGEIFVQKDLLATLTKLVEAEQAALKAHKSRKEAIMAAFDRFYKGDIAKEFVRGCQEQGGLITLQDLANWKPVEETPLSINYKGIDVYKLQQWTQGPMLLQSLNILENFDLKSMGYNSTKYIHTLYQTMSLAFADRDFYYGDPRFTKQQPMAGLLSKDYAKERAKLIQFDKNYPNIFPGDPYPFEGKTNPFATLLAKRQQLFNPDTTNNNSNFQPKHDTRTSSIEVVDEEYMDRLKRGTTSVEAADKEGWVVSITPSGGWIPACIAGNTGVGMSQRMQSFVLDSTINPFNVVAPGKRPRVTLTPSIALKDGKPFMCFGVQGGDTQDQNLLQCFLNVVEFGMTIQQACEAANINTNQLWLSLGGSKIDDRKPKAGNLLLNTRTKNSELVAELEKMGYKLSYDDRSSGPINAILFDWKHGSLWGGSSNNGEDYGIGW</sequence>
<name>A0ABV8PXY2_9BACT</name>
<evidence type="ECO:0000313" key="3">
    <source>
        <dbReference type="Proteomes" id="UP001595906"/>
    </source>
</evidence>
<protein>
    <submittedName>
        <fullName evidence="2">Gamma-glutamyltransferase family protein</fullName>
    </submittedName>
</protein>
<evidence type="ECO:0000256" key="1">
    <source>
        <dbReference type="SAM" id="SignalP"/>
    </source>
</evidence>